<comment type="caution">
    <text evidence="1">The sequence shown here is derived from an EMBL/GenBank/DDBJ whole genome shotgun (WGS) entry which is preliminary data.</text>
</comment>
<dbReference type="EMBL" id="JBBPBK010000003">
    <property type="protein sequence ID" value="KAK9287745.1"/>
    <property type="molecule type" value="Genomic_DNA"/>
</dbReference>
<protein>
    <submittedName>
        <fullName evidence="1">Uncharacterized protein</fullName>
    </submittedName>
</protein>
<gene>
    <name evidence="1" type="ORF">L1049_016185</name>
</gene>
<dbReference type="AlphaFoldDB" id="A0AAP0RYV4"/>
<keyword evidence="2" id="KW-1185">Reference proteome</keyword>
<sequence>MKENGAEIILREDFCETKNPLTSPILHMAMCWFLRLTAQKTPMPEYGCPNCTSNDHVPGACKVMQYNVTPEGTSKKFNKTITVLLMKLYRDTGFGMMLLFMMEEKPSTLLDCCLSPHKSS</sequence>
<proteinExistence type="predicted"/>
<evidence type="ECO:0000313" key="2">
    <source>
        <dbReference type="Proteomes" id="UP001415857"/>
    </source>
</evidence>
<dbReference type="Proteomes" id="UP001415857">
    <property type="component" value="Unassembled WGS sequence"/>
</dbReference>
<name>A0AAP0RYV4_LIQFO</name>
<organism evidence="1 2">
    <name type="scientific">Liquidambar formosana</name>
    <name type="common">Formosan gum</name>
    <dbReference type="NCBI Taxonomy" id="63359"/>
    <lineage>
        <taxon>Eukaryota</taxon>
        <taxon>Viridiplantae</taxon>
        <taxon>Streptophyta</taxon>
        <taxon>Embryophyta</taxon>
        <taxon>Tracheophyta</taxon>
        <taxon>Spermatophyta</taxon>
        <taxon>Magnoliopsida</taxon>
        <taxon>eudicotyledons</taxon>
        <taxon>Gunneridae</taxon>
        <taxon>Pentapetalae</taxon>
        <taxon>Saxifragales</taxon>
        <taxon>Altingiaceae</taxon>
        <taxon>Liquidambar</taxon>
    </lineage>
</organism>
<evidence type="ECO:0000313" key="1">
    <source>
        <dbReference type="EMBL" id="KAK9287745.1"/>
    </source>
</evidence>
<reference evidence="1 2" key="1">
    <citation type="journal article" date="2024" name="Plant J.">
        <title>Genome sequences and population genomics reveal climatic adaptation and genomic divergence between two closely related sweetgum species.</title>
        <authorList>
            <person name="Xu W.Q."/>
            <person name="Ren C.Q."/>
            <person name="Zhang X.Y."/>
            <person name="Comes H.P."/>
            <person name="Liu X.H."/>
            <person name="Li Y.G."/>
            <person name="Kettle C.J."/>
            <person name="Jalonen R."/>
            <person name="Gaisberger H."/>
            <person name="Ma Y.Z."/>
            <person name="Qiu Y.X."/>
        </authorList>
    </citation>
    <scope>NUCLEOTIDE SEQUENCE [LARGE SCALE GENOMIC DNA]</scope>
    <source>
        <strain evidence="1">Hangzhou</strain>
    </source>
</reference>
<accession>A0AAP0RYV4</accession>